<protein>
    <submittedName>
        <fullName evidence="1">Uncharacterized protein</fullName>
    </submittedName>
</protein>
<name>A0ABU7ZS38_9HYPH</name>
<accession>A0ABU7ZS38</accession>
<reference evidence="1 2" key="1">
    <citation type="submission" date="2024-02" db="EMBL/GenBank/DDBJ databases">
        <title>A new putative Pannonibacter species isolated from two cases of bloodstream infections in paediatric patients.</title>
        <authorList>
            <person name="Castellana S."/>
            <person name="De Laurentiis V."/>
            <person name="Grassi M."/>
            <person name="De Leonardis F."/>
            <person name="Mosca A."/>
            <person name="De Carlo C."/>
            <person name="Sparapano E."/>
            <person name="Ronga L."/>
            <person name="Santacroce L."/>
            <person name="Chironna M."/>
            <person name="De Robertis A."/>
            <person name="Bianco A."/>
            <person name="Del Sambro L."/>
            <person name="Capozzi L."/>
            <person name="Parisi A."/>
        </authorList>
    </citation>
    <scope>NUCLEOTIDE SEQUENCE [LARGE SCALE GENOMIC DNA]</scope>
    <source>
        <strain evidence="1 2">Pt2</strain>
    </source>
</reference>
<evidence type="ECO:0000313" key="1">
    <source>
        <dbReference type="EMBL" id="MEH0098044.1"/>
    </source>
</evidence>
<keyword evidence="2" id="KW-1185">Reference proteome</keyword>
<sequence length="111" mass="11279">MPRLRLEFVQFGDGIVPEVPHANVIRRVISSLAPVTVTGTALAGEARPVVPAGDSGPVYAIARALDGAVIIAWGANPTAAQSGPSMKWIGDGEEVAVLVAPGELISAVTAV</sequence>
<evidence type="ECO:0000313" key="2">
    <source>
        <dbReference type="Proteomes" id="UP001380822"/>
    </source>
</evidence>
<proteinExistence type="predicted"/>
<dbReference type="EMBL" id="JBAKBE010000011">
    <property type="protein sequence ID" value="MEH0098044.1"/>
    <property type="molecule type" value="Genomic_DNA"/>
</dbReference>
<organism evidence="1 2">
    <name type="scientific">Pannonibacter anstelovis</name>
    <dbReference type="NCBI Taxonomy" id="3121537"/>
    <lineage>
        <taxon>Bacteria</taxon>
        <taxon>Pseudomonadati</taxon>
        <taxon>Pseudomonadota</taxon>
        <taxon>Alphaproteobacteria</taxon>
        <taxon>Hyphomicrobiales</taxon>
        <taxon>Stappiaceae</taxon>
        <taxon>Pannonibacter</taxon>
    </lineage>
</organism>
<dbReference type="Proteomes" id="UP001380822">
    <property type="component" value="Unassembled WGS sequence"/>
</dbReference>
<gene>
    <name evidence="1" type="ORF">V6L76_17410</name>
</gene>
<dbReference type="RefSeq" id="WP_334252402.1">
    <property type="nucleotide sequence ID" value="NZ_JBAKBE010000011.1"/>
</dbReference>
<comment type="caution">
    <text evidence="1">The sequence shown here is derived from an EMBL/GenBank/DDBJ whole genome shotgun (WGS) entry which is preliminary data.</text>
</comment>